<dbReference type="OrthoDB" id="270970at2759"/>
<accession>A0A7L1JEP3</accession>
<dbReference type="Gene3D" id="3.40.1090.10">
    <property type="entry name" value="Cytosolic phospholipase A2 catalytic domain"/>
    <property type="match status" value="1"/>
</dbReference>
<keyword evidence="1 3" id="KW-0378">Hydrolase</keyword>
<dbReference type="SUPFAM" id="SSF52151">
    <property type="entry name" value="FabD/lysophospholipase-like"/>
    <property type="match status" value="1"/>
</dbReference>
<dbReference type="Pfam" id="PF01735">
    <property type="entry name" value="PLA2_B"/>
    <property type="match status" value="1"/>
</dbReference>
<keyword evidence="3" id="KW-0442">Lipid degradation</keyword>
<feature type="domain" description="PLA2c" evidence="4">
    <location>
        <begin position="1"/>
        <end position="487"/>
    </location>
</feature>
<dbReference type="AlphaFoldDB" id="A0A7L1JEP3"/>
<evidence type="ECO:0000256" key="3">
    <source>
        <dbReference type="PROSITE-ProRule" id="PRU00555"/>
    </source>
</evidence>
<dbReference type="GO" id="GO:0005544">
    <property type="term" value="F:calcium-dependent phospholipid binding"/>
    <property type="evidence" value="ECO:0007669"/>
    <property type="project" value="TreeGrafter"/>
</dbReference>
<proteinExistence type="predicted"/>
<sequence length="487" mass="56079">QVPVVAVMTTGGGTRALTSLLGNLLGLQKLGLLDAISYITGSSGSTWALSHLYQNAEWSHNNLSRLIHEVRRHMTKCKLSCFSLESLKYYDKELKLRKQEGYQISSIDFWGLLLEKALSDGKNNHKLSDEQQALNQGQNPLPIYMILNIKEDYSLSEFKEWVEFTPYEVGFLKYGAFIRAEDFGSEFFMGRLMKKLPESRICFMKGDVLHCENLNCFKIDFIFNIMQSLRQIIDLEGDEPSPPARSHELETYLVTPECGIMGIIRQLLTERVMVSKFYNFLKGFQMHNEYLQSKNFCIWKDTVLENFPSQLTETAEFMCLADTAGYIDISYPPLMRPERKVDVVLHLNYSSGSQTSPLEEASKYFLKQGIPFPKIHLSEEEKKNLKECYIFEDTETPEAPTVVFFPLVNDTFRKYKEPGVERTPAEMAQGNVDVSSIFSPYCLNSFTYTEEEFDKLIELTSYNIQNNKHLILQALNSAIEQKRQHKK</sequence>
<dbReference type="InterPro" id="IPR002642">
    <property type="entry name" value="LysoPLipase_cat_dom"/>
</dbReference>
<evidence type="ECO:0000313" key="5">
    <source>
        <dbReference type="EMBL" id="NXN49127.1"/>
    </source>
</evidence>
<name>A0A7L1JEP3_RYNNI</name>
<dbReference type="EMBL" id="VXBH01000499">
    <property type="protein sequence ID" value="NXN49127.1"/>
    <property type="molecule type" value="Genomic_DNA"/>
</dbReference>
<protein>
    <submittedName>
        <fullName evidence="5">PA24E phospholipase</fullName>
    </submittedName>
</protein>
<dbReference type="PROSITE" id="PS51210">
    <property type="entry name" value="PLA2C"/>
    <property type="match status" value="1"/>
</dbReference>
<keyword evidence="2 3" id="KW-0443">Lipid metabolism</keyword>
<reference evidence="5 6" key="1">
    <citation type="submission" date="2019-09" db="EMBL/GenBank/DDBJ databases">
        <title>Bird 10,000 Genomes (B10K) Project - Family phase.</title>
        <authorList>
            <person name="Zhang G."/>
        </authorList>
    </citation>
    <scope>NUCLEOTIDE SEQUENCE [LARGE SCALE GENOMIC DNA]</scope>
    <source>
        <strain evidence="5">B10K-DU-002-16</strain>
        <tissue evidence="5">Muscle</tissue>
    </source>
</reference>
<dbReference type="InterPro" id="IPR016035">
    <property type="entry name" value="Acyl_Trfase/lysoPLipase"/>
</dbReference>
<evidence type="ECO:0000313" key="6">
    <source>
        <dbReference type="Proteomes" id="UP000525416"/>
    </source>
</evidence>
<dbReference type="SMART" id="SM00022">
    <property type="entry name" value="PLAc"/>
    <property type="match status" value="1"/>
</dbReference>
<evidence type="ECO:0000259" key="4">
    <source>
        <dbReference type="PROSITE" id="PS51210"/>
    </source>
</evidence>
<feature type="non-terminal residue" evidence="5">
    <location>
        <position position="1"/>
    </location>
</feature>
<comment type="caution">
    <text evidence="5">The sequence shown here is derived from an EMBL/GenBank/DDBJ whole genome shotgun (WGS) entry which is preliminary data.</text>
</comment>
<dbReference type="GO" id="GO:0005509">
    <property type="term" value="F:calcium ion binding"/>
    <property type="evidence" value="ECO:0007669"/>
    <property type="project" value="TreeGrafter"/>
</dbReference>
<dbReference type="GO" id="GO:0005829">
    <property type="term" value="C:cytosol"/>
    <property type="evidence" value="ECO:0007669"/>
    <property type="project" value="TreeGrafter"/>
</dbReference>
<organism evidence="5 6">
    <name type="scientific">Rynchops niger</name>
    <name type="common">Black skimmer</name>
    <dbReference type="NCBI Taxonomy" id="227184"/>
    <lineage>
        <taxon>Eukaryota</taxon>
        <taxon>Metazoa</taxon>
        <taxon>Chordata</taxon>
        <taxon>Craniata</taxon>
        <taxon>Vertebrata</taxon>
        <taxon>Euteleostomi</taxon>
        <taxon>Archelosauria</taxon>
        <taxon>Archosauria</taxon>
        <taxon>Dinosauria</taxon>
        <taxon>Saurischia</taxon>
        <taxon>Theropoda</taxon>
        <taxon>Coelurosauria</taxon>
        <taxon>Aves</taxon>
        <taxon>Neognathae</taxon>
        <taxon>Neoaves</taxon>
        <taxon>Charadriiformes</taxon>
        <taxon>Laridae</taxon>
        <taxon>Rynchops</taxon>
    </lineage>
</organism>
<dbReference type="PANTHER" id="PTHR10728">
    <property type="entry name" value="CYTOSOLIC PHOSPHOLIPASE A2"/>
    <property type="match status" value="1"/>
</dbReference>
<evidence type="ECO:0000256" key="2">
    <source>
        <dbReference type="ARBA" id="ARBA00023098"/>
    </source>
</evidence>
<keyword evidence="6" id="KW-1185">Reference proteome</keyword>
<evidence type="ECO:0000256" key="1">
    <source>
        <dbReference type="ARBA" id="ARBA00022801"/>
    </source>
</evidence>
<dbReference type="PANTHER" id="PTHR10728:SF63">
    <property type="entry name" value="PHOSPHOLIPASE A2"/>
    <property type="match status" value="1"/>
</dbReference>
<dbReference type="Proteomes" id="UP000525416">
    <property type="component" value="Unassembled WGS sequence"/>
</dbReference>
<dbReference type="GO" id="GO:0046475">
    <property type="term" value="P:glycerophospholipid catabolic process"/>
    <property type="evidence" value="ECO:0007669"/>
    <property type="project" value="TreeGrafter"/>
</dbReference>
<feature type="non-terminal residue" evidence="5">
    <location>
        <position position="487"/>
    </location>
</feature>
<dbReference type="GO" id="GO:0047498">
    <property type="term" value="F:calcium-dependent phospholipase A2 activity"/>
    <property type="evidence" value="ECO:0007669"/>
    <property type="project" value="TreeGrafter"/>
</dbReference>
<gene>
    <name evidence="5" type="primary">Pla2g4e_4</name>
    <name evidence="5" type="ORF">RYNNIG_R00056</name>
</gene>